<evidence type="ECO:0000313" key="1">
    <source>
        <dbReference type="EMBL" id="MQN08352.1"/>
    </source>
</evidence>
<sequence length="380" mass="41899">MANEVTVWNKVMSSALAIPGVQVDRETFLRSELRQYCSKDELEKAISNPVDVLSEDRIDSLANSCINNHLLKVTSLSVVAGIPGGLAMAATIPADMAQYYWHTFVLAQKLAYLYGIPDLRDENGNLTETSQDMLTLFVGVMMGAAAANNAIKNVSKAFAVQVVKRLPQKALTKTVYYPIIKQVAKWIGIKLTKDTFAKGVGKTIPILGGIISGGLTAATFRPSAKRLQKKLKEQMYDIHISEGDTDEYVEATFTEEVGVIEDPIVMDNPEKLIIQFMINLAKVGGNWSEKKEAILTDVIENSTLSDDEQLELAQVMACDKLMQIDFSSLQNDEANSAKLLEKGVVILRAEEKVALAEKLYFKKIAKLLGFTPEDIEEAMK</sequence>
<dbReference type="Gene3D" id="1.10.3680.10">
    <property type="entry name" value="TerB-like"/>
    <property type="match status" value="1"/>
</dbReference>
<name>A0A6A7VSP7_9BACT</name>
<dbReference type="Proteomes" id="UP000406735">
    <property type="component" value="Unassembled WGS sequence"/>
</dbReference>
<organism evidence="1 2">
    <name type="scientific">Segatella copri</name>
    <dbReference type="NCBI Taxonomy" id="165179"/>
    <lineage>
        <taxon>Bacteria</taxon>
        <taxon>Pseudomonadati</taxon>
        <taxon>Bacteroidota</taxon>
        <taxon>Bacteroidia</taxon>
        <taxon>Bacteroidales</taxon>
        <taxon>Prevotellaceae</taxon>
        <taxon>Segatella</taxon>
    </lineage>
</organism>
<dbReference type="EMBL" id="VZCY01000003">
    <property type="protein sequence ID" value="MQN08352.1"/>
    <property type="molecule type" value="Genomic_DNA"/>
</dbReference>
<evidence type="ECO:0008006" key="3">
    <source>
        <dbReference type="Google" id="ProtNLM"/>
    </source>
</evidence>
<gene>
    <name evidence="1" type="ORF">F7D97_00060</name>
</gene>
<dbReference type="RefSeq" id="WP_153080737.1">
    <property type="nucleotide sequence ID" value="NZ_VZAU01000038.1"/>
</dbReference>
<proteinExistence type="predicted"/>
<evidence type="ECO:0000313" key="2">
    <source>
        <dbReference type="Proteomes" id="UP000406735"/>
    </source>
</evidence>
<protein>
    <recommendedName>
        <fullName evidence="3">EcsC family protein</fullName>
    </recommendedName>
</protein>
<reference evidence="1 2" key="1">
    <citation type="submission" date="2019-09" db="EMBL/GenBank/DDBJ databases">
        <title>Distinct polysaccharide growth profiles of human intestinal Prevotella copri isolates.</title>
        <authorList>
            <person name="Fehlner-Peach H."/>
            <person name="Magnabosco C."/>
            <person name="Raghavan V."/>
            <person name="Scher J.U."/>
            <person name="Tett A."/>
            <person name="Cox L.M."/>
            <person name="Gottsegen C."/>
            <person name="Watters A."/>
            <person name="Wiltshire- Gordon J.D."/>
            <person name="Segata N."/>
            <person name="Bonneau R."/>
            <person name="Littman D.R."/>
        </authorList>
    </citation>
    <scope>NUCLEOTIDE SEQUENCE [LARGE SCALE GENOMIC DNA]</scope>
    <source>
        <strain evidence="2">iK21513</strain>
    </source>
</reference>
<dbReference type="AlphaFoldDB" id="A0A6A7VSP7"/>
<dbReference type="SUPFAM" id="SSF158682">
    <property type="entry name" value="TerB-like"/>
    <property type="match status" value="1"/>
</dbReference>
<accession>A0A6A7VSP7</accession>
<dbReference type="InterPro" id="IPR029024">
    <property type="entry name" value="TerB-like"/>
</dbReference>
<comment type="caution">
    <text evidence="1">The sequence shown here is derived from an EMBL/GenBank/DDBJ whole genome shotgun (WGS) entry which is preliminary data.</text>
</comment>